<evidence type="ECO:0000313" key="3">
    <source>
        <dbReference type="Proteomes" id="UP001344447"/>
    </source>
</evidence>
<keyword evidence="3" id="KW-1185">Reference proteome</keyword>
<proteinExistence type="predicted"/>
<name>A0AAN7TRL4_9MYCE</name>
<dbReference type="Proteomes" id="UP001344447">
    <property type="component" value="Unassembled WGS sequence"/>
</dbReference>
<evidence type="ECO:0000256" key="1">
    <source>
        <dbReference type="SAM" id="MobiDB-lite"/>
    </source>
</evidence>
<dbReference type="AlphaFoldDB" id="A0AAN7TRL4"/>
<protein>
    <submittedName>
        <fullName evidence="2">Uncharacterized protein</fullName>
    </submittedName>
</protein>
<feature type="region of interest" description="Disordered" evidence="1">
    <location>
        <begin position="173"/>
        <end position="192"/>
    </location>
</feature>
<feature type="compositionally biased region" description="Basic and acidic residues" evidence="1">
    <location>
        <begin position="434"/>
        <end position="450"/>
    </location>
</feature>
<gene>
    <name evidence="2" type="ORF">RB653_008786</name>
</gene>
<evidence type="ECO:0000313" key="2">
    <source>
        <dbReference type="EMBL" id="KAK5579107.1"/>
    </source>
</evidence>
<feature type="compositionally biased region" description="Polar residues" evidence="1">
    <location>
        <begin position="421"/>
        <end position="433"/>
    </location>
</feature>
<accession>A0AAN7TRL4</accession>
<reference evidence="2 3" key="1">
    <citation type="submission" date="2023-11" db="EMBL/GenBank/DDBJ databases">
        <title>Dfirmibasis_genome.</title>
        <authorList>
            <person name="Edelbroek B."/>
            <person name="Kjellin J."/>
            <person name="Jerlstrom-Hultqvist J."/>
            <person name="Soderbom F."/>
        </authorList>
    </citation>
    <scope>NUCLEOTIDE SEQUENCE [LARGE SCALE GENOMIC DNA]</scope>
    <source>
        <strain evidence="2 3">TNS-C-14</strain>
    </source>
</reference>
<dbReference type="EMBL" id="JAVFKY010000003">
    <property type="protein sequence ID" value="KAK5579107.1"/>
    <property type="molecule type" value="Genomic_DNA"/>
</dbReference>
<organism evidence="2 3">
    <name type="scientific">Dictyostelium firmibasis</name>
    <dbReference type="NCBI Taxonomy" id="79012"/>
    <lineage>
        <taxon>Eukaryota</taxon>
        <taxon>Amoebozoa</taxon>
        <taxon>Evosea</taxon>
        <taxon>Eumycetozoa</taxon>
        <taxon>Dictyostelia</taxon>
        <taxon>Dictyosteliales</taxon>
        <taxon>Dictyosteliaceae</taxon>
        <taxon>Dictyostelium</taxon>
    </lineage>
</organism>
<sequence>MNRCNRIVNRLFKNEIIPNNNNSKIIIRNMSILSKRQIFDKPQELRPTSKSPNVNDNINSKDLSFEKKIEILREAERDRLIEEKRKEFEKMKKLTHGNQSIVADESVTSETDYELFKPNKKKESNVGIQLHDYSNLFGDIEFNEEEQKNIERLLQASLRNDKNEIAKLSKELILSDDPNNPQDDEYNNDKIKNTDPISKLMSGFSNNLGSEYVTRLLIEDYQNKHRADEFIANLISETPEWQDYNNEVLREVAKLEKQEISYQGEDSARVTKYWNLQRMKTVESIRRKHYKRVEAAILLKLQWNADLLEKNRVVEEDFLQKATGLTLDQLKKHRDYSHIWSDDHGDELFTEKNEFDNLVDNLVGQNTDSIPKQFKDIFKTSTKSLEAPNHKDHDFEYAMVEAKKEQQKQQQQQQQQQHQQPISQESTNQSISNSDEKKLSFSDIVKKNQEQEQQQQQKKHLDSNDFDLKSILDNMSKQKK</sequence>
<comment type="caution">
    <text evidence="2">The sequence shown here is derived from an EMBL/GenBank/DDBJ whole genome shotgun (WGS) entry which is preliminary data.</text>
</comment>
<feature type="compositionally biased region" description="Basic and acidic residues" evidence="1">
    <location>
        <begin position="459"/>
        <end position="470"/>
    </location>
</feature>
<feature type="region of interest" description="Disordered" evidence="1">
    <location>
        <begin position="401"/>
        <end position="480"/>
    </location>
</feature>
<feature type="compositionally biased region" description="Low complexity" evidence="1">
    <location>
        <begin position="408"/>
        <end position="420"/>
    </location>
</feature>